<feature type="transmembrane region" description="Helical" evidence="1">
    <location>
        <begin position="31"/>
        <end position="59"/>
    </location>
</feature>
<evidence type="ECO:0000313" key="2">
    <source>
        <dbReference type="EMBL" id="PNF78571.1"/>
    </source>
</evidence>
<organism evidence="2 3">
    <name type="scientific">Stutzerimonas degradans</name>
    <dbReference type="NCBI Taxonomy" id="2968968"/>
    <lineage>
        <taxon>Bacteria</taxon>
        <taxon>Pseudomonadati</taxon>
        <taxon>Pseudomonadota</taxon>
        <taxon>Gammaproteobacteria</taxon>
        <taxon>Pseudomonadales</taxon>
        <taxon>Pseudomonadaceae</taxon>
        <taxon>Stutzerimonas</taxon>
    </lineage>
</organism>
<keyword evidence="1" id="KW-0472">Membrane</keyword>
<comment type="caution">
    <text evidence="2">The sequence shown here is derived from an EMBL/GenBank/DDBJ whole genome shotgun (WGS) entry which is preliminary data.</text>
</comment>
<evidence type="ECO:0000256" key="1">
    <source>
        <dbReference type="SAM" id="Phobius"/>
    </source>
</evidence>
<keyword evidence="1" id="KW-0812">Transmembrane</keyword>
<proteinExistence type="predicted"/>
<dbReference type="Proteomes" id="UP000235881">
    <property type="component" value="Unassembled WGS sequence"/>
</dbReference>
<sequence length="61" mass="6378">MRARNVSTAAPVVVTDVQIQFGSLVTLLVKLAFAAIPAAIIVAIIIWGAVSILGLIPLLMH</sequence>
<dbReference type="AlphaFoldDB" id="A0A8E2QHL4"/>
<reference evidence="2 3" key="1">
    <citation type="submission" date="2018-01" db="EMBL/GenBank/DDBJ databases">
        <title>Denitrification phenotypes of diverse strains of Pseudomonas stutzeri.</title>
        <authorList>
            <person name="Milligan D.A."/>
            <person name="Bergaust L."/>
            <person name="Bakken L.R."/>
            <person name="Frostegard A."/>
        </authorList>
    </citation>
    <scope>NUCLEOTIDE SEQUENCE [LARGE SCALE GENOMIC DNA]</scope>
    <source>
        <strain evidence="2 3">DSM 50238</strain>
    </source>
</reference>
<keyword evidence="3" id="KW-1185">Reference proteome</keyword>
<keyword evidence="1" id="KW-1133">Transmembrane helix</keyword>
<name>A0A8E2QHL4_9GAMM</name>
<dbReference type="EMBL" id="POUK01000001">
    <property type="protein sequence ID" value="PNF78571.1"/>
    <property type="molecule type" value="Genomic_DNA"/>
</dbReference>
<accession>A0A8E2QHL4</accession>
<gene>
    <name evidence="2" type="ORF">CXK95_01195</name>
</gene>
<evidence type="ECO:0000313" key="3">
    <source>
        <dbReference type="Proteomes" id="UP000235881"/>
    </source>
</evidence>
<protein>
    <submittedName>
        <fullName evidence="2">Uncharacterized protein</fullName>
    </submittedName>
</protein>